<evidence type="ECO:0000313" key="3">
    <source>
        <dbReference type="EMBL" id="GJD65100.1"/>
    </source>
</evidence>
<feature type="chain" id="PRO_5041257442" description="Autotransporter domain-containing protein" evidence="2">
    <location>
        <begin position="25"/>
        <end position="137"/>
    </location>
</feature>
<keyword evidence="2" id="KW-0732">Signal</keyword>
<evidence type="ECO:0000256" key="2">
    <source>
        <dbReference type="SAM" id="SignalP"/>
    </source>
</evidence>
<dbReference type="InterPro" id="IPR036514">
    <property type="entry name" value="SGNH_hydro_sf"/>
</dbReference>
<keyword evidence="4" id="KW-1185">Reference proteome</keyword>
<organism evidence="3 4">
    <name type="scientific">Methylobacterium frigidaeris</name>
    <dbReference type="NCBI Taxonomy" id="2038277"/>
    <lineage>
        <taxon>Bacteria</taxon>
        <taxon>Pseudomonadati</taxon>
        <taxon>Pseudomonadota</taxon>
        <taxon>Alphaproteobacteria</taxon>
        <taxon>Hyphomicrobiales</taxon>
        <taxon>Methylobacteriaceae</taxon>
        <taxon>Methylobacterium</taxon>
    </lineage>
</organism>
<reference evidence="3" key="1">
    <citation type="journal article" date="2016" name="Front. Microbiol.">
        <title>Genome Sequence of the Piezophilic, Mesophilic Sulfate-Reducing Bacterium Desulfovibrio indicus J2T.</title>
        <authorList>
            <person name="Cao J."/>
            <person name="Maignien L."/>
            <person name="Shao Z."/>
            <person name="Alain K."/>
            <person name="Jebbar M."/>
        </authorList>
    </citation>
    <scope>NUCLEOTIDE SEQUENCE</scope>
    <source>
        <strain evidence="3">JCM 32048</strain>
    </source>
</reference>
<sequence length="137" mass="13849">MGTGFGRLRRAGWVGAWLAGTAMAGVQGAAAQGVTGLTVFGDSYAYTGNVVRFTGRPLGAPYVNGRYSNGANFVDGLQAIYGLPDPAVTNSAVGGAQTGTGNVGSALLPGLNPGGGVPGERPAPRSGQPCRHQYRRQ</sequence>
<comment type="caution">
    <text evidence="3">The sequence shown here is derived from an EMBL/GenBank/DDBJ whole genome shotgun (WGS) entry which is preliminary data.</text>
</comment>
<feature type="region of interest" description="Disordered" evidence="1">
    <location>
        <begin position="103"/>
        <end position="137"/>
    </location>
</feature>
<proteinExistence type="predicted"/>
<dbReference type="EMBL" id="BPQJ01000034">
    <property type="protein sequence ID" value="GJD65100.1"/>
    <property type="molecule type" value="Genomic_DNA"/>
</dbReference>
<accession>A0AA37HH74</accession>
<dbReference type="AlphaFoldDB" id="A0AA37HH74"/>
<protein>
    <recommendedName>
        <fullName evidence="5">Autotransporter domain-containing protein</fullName>
    </recommendedName>
</protein>
<reference evidence="3" key="2">
    <citation type="submission" date="2021-08" db="EMBL/GenBank/DDBJ databases">
        <authorList>
            <person name="Tani A."/>
            <person name="Ola A."/>
            <person name="Ogura Y."/>
            <person name="Katsura K."/>
            <person name="Hayashi T."/>
        </authorList>
    </citation>
    <scope>NUCLEOTIDE SEQUENCE</scope>
    <source>
        <strain evidence="3">JCM 32048</strain>
    </source>
</reference>
<dbReference type="Proteomes" id="UP001055286">
    <property type="component" value="Unassembled WGS sequence"/>
</dbReference>
<gene>
    <name evidence="3" type="ORF">MPEAHAMD_5286</name>
</gene>
<evidence type="ECO:0008006" key="5">
    <source>
        <dbReference type="Google" id="ProtNLM"/>
    </source>
</evidence>
<dbReference type="Gene3D" id="3.40.50.1110">
    <property type="entry name" value="SGNH hydrolase"/>
    <property type="match status" value="1"/>
</dbReference>
<dbReference type="RefSeq" id="WP_099900262.1">
    <property type="nucleotide sequence ID" value="NZ_BPQJ01000034.1"/>
</dbReference>
<feature type="signal peptide" evidence="2">
    <location>
        <begin position="1"/>
        <end position="24"/>
    </location>
</feature>
<evidence type="ECO:0000256" key="1">
    <source>
        <dbReference type="SAM" id="MobiDB-lite"/>
    </source>
</evidence>
<evidence type="ECO:0000313" key="4">
    <source>
        <dbReference type="Proteomes" id="UP001055286"/>
    </source>
</evidence>
<dbReference type="GO" id="GO:0016788">
    <property type="term" value="F:hydrolase activity, acting on ester bonds"/>
    <property type="evidence" value="ECO:0007669"/>
    <property type="project" value="UniProtKB-ARBA"/>
</dbReference>
<name>A0AA37HH74_9HYPH</name>